<evidence type="ECO:0000313" key="5">
    <source>
        <dbReference type="Proteomes" id="UP000315295"/>
    </source>
</evidence>
<comment type="similarity">
    <text evidence="1">Belongs to the plant acyltransferase family.</text>
</comment>
<dbReference type="PANTHER" id="PTHR31623:SF122">
    <property type="entry name" value="HXXXD-TYPE ACYL-TRANSFERASE FAMILY PROTEIN"/>
    <property type="match status" value="1"/>
</dbReference>
<protein>
    <recommendedName>
        <fullName evidence="6">BAHD acyltransferase</fullName>
    </recommendedName>
</protein>
<dbReference type="STRING" id="106549.A0A540M4L0"/>
<dbReference type="Pfam" id="PF02458">
    <property type="entry name" value="Transferase"/>
    <property type="match status" value="1"/>
</dbReference>
<dbReference type="InterPro" id="IPR023213">
    <property type="entry name" value="CAT-like_dom_sf"/>
</dbReference>
<proteinExistence type="inferred from homology"/>
<dbReference type="AlphaFoldDB" id="A0A540M4L0"/>
<dbReference type="EMBL" id="VIEB01000366">
    <property type="protein sequence ID" value="TQD93469.1"/>
    <property type="molecule type" value="Genomic_DNA"/>
</dbReference>
<dbReference type="PANTHER" id="PTHR31623">
    <property type="entry name" value="F21J9.9"/>
    <property type="match status" value="1"/>
</dbReference>
<name>A0A540M4L0_MALBA</name>
<evidence type="ECO:0000256" key="1">
    <source>
        <dbReference type="ARBA" id="ARBA00009861"/>
    </source>
</evidence>
<reference evidence="4 5" key="1">
    <citation type="journal article" date="2019" name="G3 (Bethesda)">
        <title>Sequencing of a Wild Apple (Malus baccata) Genome Unravels the Differences Between Cultivated and Wild Apple Species Regarding Disease Resistance and Cold Tolerance.</title>
        <authorList>
            <person name="Chen X."/>
        </authorList>
    </citation>
    <scope>NUCLEOTIDE SEQUENCE [LARGE SCALE GENOMIC DNA]</scope>
    <source>
        <strain evidence="5">cv. Shandingzi</strain>
        <tissue evidence="4">Leaves</tissue>
    </source>
</reference>
<dbReference type="Proteomes" id="UP000315295">
    <property type="component" value="Unassembled WGS sequence"/>
</dbReference>
<evidence type="ECO:0000313" key="4">
    <source>
        <dbReference type="EMBL" id="TQD93469.1"/>
    </source>
</evidence>
<dbReference type="Gene3D" id="3.30.559.10">
    <property type="entry name" value="Chloramphenicol acetyltransferase-like domain"/>
    <property type="match status" value="2"/>
</dbReference>
<evidence type="ECO:0000256" key="3">
    <source>
        <dbReference type="ARBA" id="ARBA00023315"/>
    </source>
</evidence>
<dbReference type="GO" id="GO:0016746">
    <property type="term" value="F:acyltransferase activity"/>
    <property type="evidence" value="ECO:0007669"/>
    <property type="project" value="UniProtKB-KW"/>
</dbReference>
<organism evidence="4 5">
    <name type="scientific">Malus baccata</name>
    <name type="common">Siberian crab apple</name>
    <name type="synonym">Pyrus baccata</name>
    <dbReference type="NCBI Taxonomy" id="106549"/>
    <lineage>
        <taxon>Eukaryota</taxon>
        <taxon>Viridiplantae</taxon>
        <taxon>Streptophyta</taxon>
        <taxon>Embryophyta</taxon>
        <taxon>Tracheophyta</taxon>
        <taxon>Spermatophyta</taxon>
        <taxon>Magnoliopsida</taxon>
        <taxon>eudicotyledons</taxon>
        <taxon>Gunneridae</taxon>
        <taxon>Pentapetalae</taxon>
        <taxon>rosids</taxon>
        <taxon>fabids</taxon>
        <taxon>Rosales</taxon>
        <taxon>Rosaceae</taxon>
        <taxon>Amygdaloideae</taxon>
        <taxon>Maleae</taxon>
        <taxon>Malus</taxon>
    </lineage>
</organism>
<accession>A0A540M4L0</accession>
<keyword evidence="3" id="KW-0012">Acyltransferase</keyword>
<sequence>MIEVEVIHKEIIKPSAPTPHHLRHLCLSLFDQIMLELHVPQVLFYPSSSDEHSLVAEKSELLKKSLSEALTIFYPFAGEFKNNVSINCDDRGALFLEAQVNCPMSKILDKPDSEILTQLIPTPMRSKQAQVGHLVLVQANVFECGGLAIGVSISHKVADALANSNFIESWAEIARCTASSTDHHVVLPTEFGVAATLFPPQEFFKKNPLTLPIIDNVVRRRLVFHASKIAALKAKAASATVPNPTRVEAVSALIWKSALEASRSNLRFARPSTWRSSVNLRKILAQPFAENLQGNFVFFTMTKIEENEIYDLQTLVAK</sequence>
<evidence type="ECO:0008006" key="6">
    <source>
        <dbReference type="Google" id="ProtNLM"/>
    </source>
</evidence>
<gene>
    <name evidence="4" type="ORF">C1H46_020890</name>
</gene>
<comment type="caution">
    <text evidence="4">The sequence shown here is derived from an EMBL/GenBank/DDBJ whole genome shotgun (WGS) entry which is preliminary data.</text>
</comment>
<keyword evidence="2" id="KW-0808">Transferase</keyword>
<keyword evidence="5" id="KW-1185">Reference proteome</keyword>
<evidence type="ECO:0000256" key="2">
    <source>
        <dbReference type="ARBA" id="ARBA00022679"/>
    </source>
</evidence>